<dbReference type="SUPFAM" id="SSF52540">
    <property type="entry name" value="P-loop containing nucleoside triphosphate hydrolases"/>
    <property type="match status" value="1"/>
</dbReference>
<sequence length="67" mass="7868">MLTTYPLLLRDKDVLTEQEFYYLILDEAHIIKNPKSQATRIVHQIKARHRLALTGTPLENHLGELWT</sequence>
<dbReference type="GO" id="GO:0005524">
    <property type="term" value="F:ATP binding"/>
    <property type="evidence" value="ECO:0007669"/>
    <property type="project" value="InterPro"/>
</dbReference>
<protein>
    <submittedName>
        <fullName evidence="2">SNF2-related domain protein</fullName>
        <ecNumber evidence="2">3.6.1.-</ecNumber>
    </submittedName>
</protein>
<dbReference type="AlphaFoldDB" id="T1BN05"/>
<keyword evidence="2" id="KW-0378">Hydrolase</keyword>
<dbReference type="InterPro" id="IPR038718">
    <property type="entry name" value="SNF2-like_sf"/>
</dbReference>
<evidence type="ECO:0000259" key="1">
    <source>
        <dbReference type="PROSITE" id="PS51192"/>
    </source>
</evidence>
<feature type="non-terminal residue" evidence="2">
    <location>
        <position position="67"/>
    </location>
</feature>
<dbReference type="Gene3D" id="3.40.50.10810">
    <property type="entry name" value="Tandem AAA-ATPase domain"/>
    <property type="match status" value="1"/>
</dbReference>
<dbReference type="EMBL" id="AUZX01004743">
    <property type="protein sequence ID" value="EQD69978.1"/>
    <property type="molecule type" value="Genomic_DNA"/>
</dbReference>
<organism evidence="2">
    <name type="scientific">mine drainage metagenome</name>
    <dbReference type="NCBI Taxonomy" id="410659"/>
    <lineage>
        <taxon>unclassified sequences</taxon>
        <taxon>metagenomes</taxon>
        <taxon>ecological metagenomes</taxon>
    </lineage>
</organism>
<dbReference type="PANTHER" id="PTHR10799">
    <property type="entry name" value="SNF2/RAD54 HELICASE FAMILY"/>
    <property type="match status" value="1"/>
</dbReference>
<dbReference type="InterPro" id="IPR027417">
    <property type="entry name" value="P-loop_NTPase"/>
</dbReference>
<dbReference type="InterPro" id="IPR000330">
    <property type="entry name" value="SNF2_N"/>
</dbReference>
<dbReference type="EC" id="3.6.1.-" evidence="2"/>
<reference evidence="2" key="2">
    <citation type="journal article" date="2014" name="ISME J.">
        <title>Microbial stratification in low pH oxic and suboxic macroscopic growths along an acid mine drainage.</title>
        <authorList>
            <person name="Mendez-Garcia C."/>
            <person name="Mesa V."/>
            <person name="Sprenger R.R."/>
            <person name="Richter M."/>
            <person name="Diez M.S."/>
            <person name="Solano J."/>
            <person name="Bargiela R."/>
            <person name="Golyshina O.V."/>
            <person name="Manteca A."/>
            <person name="Ramos J.L."/>
            <person name="Gallego J.R."/>
            <person name="Llorente I."/>
            <person name="Martins Dos Santos V.A."/>
            <person name="Jensen O.N."/>
            <person name="Pelaez A.I."/>
            <person name="Sanchez J."/>
            <person name="Ferrer M."/>
        </authorList>
    </citation>
    <scope>NUCLEOTIDE SEQUENCE</scope>
</reference>
<name>T1BN05_9ZZZZ</name>
<evidence type="ECO:0000313" key="2">
    <source>
        <dbReference type="EMBL" id="EQD69978.1"/>
    </source>
</evidence>
<dbReference type="PROSITE" id="PS51192">
    <property type="entry name" value="HELICASE_ATP_BIND_1"/>
    <property type="match status" value="1"/>
</dbReference>
<proteinExistence type="predicted"/>
<gene>
    <name evidence="2" type="ORF">B1A_06542</name>
</gene>
<dbReference type="GO" id="GO:0016787">
    <property type="term" value="F:hydrolase activity"/>
    <property type="evidence" value="ECO:0007669"/>
    <property type="project" value="UniProtKB-KW"/>
</dbReference>
<feature type="domain" description="Helicase ATP-binding" evidence="1">
    <location>
        <begin position="1"/>
        <end position="67"/>
    </location>
</feature>
<reference evidence="2" key="1">
    <citation type="submission" date="2013-08" db="EMBL/GenBank/DDBJ databases">
        <authorList>
            <person name="Mendez C."/>
            <person name="Richter M."/>
            <person name="Ferrer M."/>
            <person name="Sanchez J."/>
        </authorList>
    </citation>
    <scope>NUCLEOTIDE SEQUENCE</scope>
</reference>
<dbReference type="InterPro" id="IPR014001">
    <property type="entry name" value="Helicase_ATP-bd"/>
</dbReference>
<accession>T1BN05</accession>
<comment type="caution">
    <text evidence="2">The sequence shown here is derived from an EMBL/GenBank/DDBJ whole genome shotgun (WGS) entry which is preliminary data.</text>
</comment>
<dbReference type="Pfam" id="PF00176">
    <property type="entry name" value="SNF2-rel_dom"/>
    <property type="match status" value="1"/>
</dbReference>